<dbReference type="PROSITE" id="PS50012">
    <property type="entry name" value="RCC1_3"/>
    <property type="match status" value="1"/>
</dbReference>
<dbReference type="InterPro" id="IPR009091">
    <property type="entry name" value="RCC1/BLIP-II"/>
</dbReference>
<evidence type="ECO:0000313" key="4">
    <source>
        <dbReference type="Proteomes" id="UP000694548"/>
    </source>
</evidence>
<reference evidence="3" key="1">
    <citation type="submission" date="2014-08" db="EMBL/GenBank/DDBJ databases">
        <authorList>
            <person name="Senf B."/>
            <person name="Petzold A."/>
            <person name="Downie B.R."/>
            <person name="Koch P."/>
            <person name="Platzer M."/>
        </authorList>
    </citation>
    <scope>NUCLEOTIDE SEQUENCE [LARGE SCALE GENOMIC DNA]</scope>
    <source>
        <strain evidence="3">GRZ</strain>
    </source>
</reference>
<keyword evidence="4" id="KW-1185">Reference proteome</keyword>
<dbReference type="PROSITE" id="PS00626">
    <property type="entry name" value="RCC1_2"/>
    <property type="match status" value="1"/>
</dbReference>
<dbReference type="PANTHER" id="PTHR45622:SF11">
    <property type="entry name" value="E3 UBIQUITIN-PROTEIN LIGASE HERC6-RELATED"/>
    <property type="match status" value="1"/>
</dbReference>
<dbReference type="InterPro" id="IPR051709">
    <property type="entry name" value="Ub-ligase/GTPase-reg"/>
</dbReference>
<dbReference type="GO" id="GO:0006511">
    <property type="term" value="P:ubiquitin-dependent protein catabolic process"/>
    <property type="evidence" value="ECO:0007669"/>
    <property type="project" value="TreeGrafter"/>
</dbReference>
<keyword evidence="1" id="KW-0677">Repeat</keyword>
<sequence length="123" mass="13106">WPTPIYFGLGDVVSLACGKNYSLALCSSGQVFDVFSWGLNSHGQLGQGKAVPQQFAPSLVRALTGVAVTQISAGGSHTLFLTLSGLVYCCGANKHGQLGLNRVDEKGKLSLLLFSLRWSFFII</sequence>
<feature type="repeat" description="RCC1" evidence="2">
    <location>
        <begin position="32"/>
        <end position="84"/>
    </location>
</feature>
<organism evidence="3 4">
    <name type="scientific">Nothobranchius furzeri</name>
    <name type="common">Turquoise killifish</name>
    <dbReference type="NCBI Taxonomy" id="105023"/>
    <lineage>
        <taxon>Eukaryota</taxon>
        <taxon>Metazoa</taxon>
        <taxon>Chordata</taxon>
        <taxon>Craniata</taxon>
        <taxon>Vertebrata</taxon>
        <taxon>Euteleostomi</taxon>
        <taxon>Actinopterygii</taxon>
        <taxon>Neopterygii</taxon>
        <taxon>Teleostei</taxon>
        <taxon>Neoteleostei</taxon>
        <taxon>Acanthomorphata</taxon>
        <taxon>Ovalentaria</taxon>
        <taxon>Atherinomorphae</taxon>
        <taxon>Cyprinodontiformes</taxon>
        <taxon>Nothobranchiidae</taxon>
        <taxon>Nothobranchius</taxon>
    </lineage>
</organism>
<evidence type="ECO:0000256" key="2">
    <source>
        <dbReference type="PROSITE-ProRule" id="PRU00235"/>
    </source>
</evidence>
<proteinExistence type="predicted"/>
<dbReference type="GeneTree" id="ENSGT00940000163989"/>
<name>A0A8C6KI80_NOTFU</name>
<evidence type="ECO:0000313" key="3">
    <source>
        <dbReference type="Ensembl" id="ENSNFUP00015004173.1"/>
    </source>
</evidence>
<dbReference type="GO" id="GO:0061630">
    <property type="term" value="F:ubiquitin protein ligase activity"/>
    <property type="evidence" value="ECO:0007669"/>
    <property type="project" value="TreeGrafter"/>
</dbReference>
<dbReference type="Ensembl" id="ENSNFUT00015004409.1">
    <property type="protein sequence ID" value="ENSNFUP00015004173.1"/>
    <property type="gene ID" value="ENSNFUG00015002095.1"/>
</dbReference>
<dbReference type="Gene3D" id="2.130.10.30">
    <property type="entry name" value="Regulator of chromosome condensation 1/beta-lactamase-inhibitor protein II"/>
    <property type="match status" value="1"/>
</dbReference>
<dbReference type="PANTHER" id="PTHR45622">
    <property type="entry name" value="UBIQUITIN-PROTEIN LIGASE E3A-RELATED"/>
    <property type="match status" value="1"/>
</dbReference>
<dbReference type="PRINTS" id="PR00633">
    <property type="entry name" value="RCCNDNSATION"/>
</dbReference>
<dbReference type="InterPro" id="IPR000408">
    <property type="entry name" value="Reg_chr_condens"/>
</dbReference>
<dbReference type="GO" id="GO:0016567">
    <property type="term" value="P:protein ubiquitination"/>
    <property type="evidence" value="ECO:0007669"/>
    <property type="project" value="TreeGrafter"/>
</dbReference>
<dbReference type="Proteomes" id="UP000694548">
    <property type="component" value="Chromosome sgr06"/>
</dbReference>
<accession>A0A8C6KI80</accession>
<dbReference type="SUPFAM" id="SSF50985">
    <property type="entry name" value="RCC1/BLIP-II"/>
    <property type="match status" value="1"/>
</dbReference>
<reference evidence="3" key="3">
    <citation type="submission" date="2025-09" db="UniProtKB">
        <authorList>
            <consortium name="Ensembl"/>
        </authorList>
    </citation>
    <scope>IDENTIFICATION</scope>
</reference>
<dbReference type="Pfam" id="PF00415">
    <property type="entry name" value="RCC1"/>
    <property type="match status" value="1"/>
</dbReference>
<protein>
    <submittedName>
        <fullName evidence="3">Uncharacterized protein</fullName>
    </submittedName>
</protein>
<evidence type="ECO:0000256" key="1">
    <source>
        <dbReference type="ARBA" id="ARBA00022737"/>
    </source>
</evidence>
<reference evidence="3" key="2">
    <citation type="submission" date="2025-08" db="UniProtKB">
        <authorList>
            <consortium name="Ensembl"/>
        </authorList>
    </citation>
    <scope>IDENTIFICATION</scope>
</reference>
<dbReference type="AlphaFoldDB" id="A0A8C6KI80"/>
<dbReference type="GO" id="GO:0005737">
    <property type="term" value="C:cytoplasm"/>
    <property type="evidence" value="ECO:0007669"/>
    <property type="project" value="TreeGrafter"/>
</dbReference>